<reference evidence="1" key="1">
    <citation type="journal article" date="2019" name="Sci. Rep.">
        <title>Draft genome of Tanacetum cinerariifolium, the natural source of mosquito coil.</title>
        <authorList>
            <person name="Yamashiro T."/>
            <person name="Shiraishi A."/>
            <person name="Satake H."/>
            <person name="Nakayama K."/>
        </authorList>
    </citation>
    <scope>NUCLEOTIDE SEQUENCE</scope>
</reference>
<feature type="non-terminal residue" evidence="1">
    <location>
        <position position="1"/>
    </location>
</feature>
<accession>A0A699XSD8</accession>
<comment type="caution">
    <text evidence="1">The sequence shown here is derived from an EMBL/GenBank/DDBJ whole genome shotgun (WGS) entry which is preliminary data.</text>
</comment>
<feature type="non-terminal residue" evidence="1">
    <location>
        <position position="75"/>
    </location>
</feature>
<name>A0A699XSD8_TANCI</name>
<organism evidence="1">
    <name type="scientific">Tanacetum cinerariifolium</name>
    <name type="common">Dalmatian daisy</name>
    <name type="synonym">Chrysanthemum cinerariifolium</name>
    <dbReference type="NCBI Taxonomy" id="118510"/>
    <lineage>
        <taxon>Eukaryota</taxon>
        <taxon>Viridiplantae</taxon>
        <taxon>Streptophyta</taxon>
        <taxon>Embryophyta</taxon>
        <taxon>Tracheophyta</taxon>
        <taxon>Spermatophyta</taxon>
        <taxon>Magnoliopsida</taxon>
        <taxon>eudicotyledons</taxon>
        <taxon>Gunneridae</taxon>
        <taxon>Pentapetalae</taxon>
        <taxon>asterids</taxon>
        <taxon>campanulids</taxon>
        <taxon>Asterales</taxon>
        <taxon>Asteraceae</taxon>
        <taxon>Asteroideae</taxon>
        <taxon>Anthemideae</taxon>
        <taxon>Anthemidinae</taxon>
        <taxon>Tanacetum</taxon>
    </lineage>
</organism>
<evidence type="ECO:0000313" key="1">
    <source>
        <dbReference type="EMBL" id="GFD60898.1"/>
    </source>
</evidence>
<protein>
    <submittedName>
        <fullName evidence="1">Uncharacterized protein</fullName>
    </submittedName>
</protein>
<dbReference type="AlphaFoldDB" id="A0A699XSD8"/>
<dbReference type="EMBL" id="BKCJ011884250">
    <property type="protein sequence ID" value="GFD60898.1"/>
    <property type="molecule type" value="Genomic_DNA"/>
</dbReference>
<proteinExistence type="predicted"/>
<gene>
    <name evidence="1" type="ORF">Tci_932867</name>
</gene>
<sequence>ALEALVEAADEVFLGAPVAVRAIPHGVAGLGGDNQLVAVAGKIFLQNAPKIDFGRAGRRAVVIGQVEVRDAVIKG</sequence>